<dbReference type="AlphaFoldDB" id="A0A6N6M663"/>
<proteinExistence type="predicted"/>
<comment type="caution">
    <text evidence="1">The sequence shown here is derived from an EMBL/GenBank/DDBJ whole genome shotgun (WGS) entry which is preliminary data.</text>
</comment>
<reference evidence="1 2" key="1">
    <citation type="submission" date="2019-09" db="EMBL/GenBank/DDBJ databases">
        <title>Genomes of Cryomorphaceae.</title>
        <authorList>
            <person name="Bowman J.P."/>
        </authorList>
    </citation>
    <scope>NUCLEOTIDE SEQUENCE [LARGE SCALE GENOMIC DNA]</scope>
    <source>
        <strain evidence="1 2">KCTC 52047</strain>
    </source>
</reference>
<evidence type="ECO:0000313" key="2">
    <source>
        <dbReference type="Proteomes" id="UP000435357"/>
    </source>
</evidence>
<keyword evidence="2" id="KW-1185">Reference proteome</keyword>
<dbReference type="EMBL" id="WACR01000006">
    <property type="protein sequence ID" value="KAB1063892.1"/>
    <property type="molecule type" value="Genomic_DNA"/>
</dbReference>
<dbReference type="RefSeq" id="WP_170265123.1">
    <property type="nucleotide sequence ID" value="NZ_WACR01000006.1"/>
</dbReference>
<accession>A0A6N6M663</accession>
<name>A0A6N6M663_9FLAO</name>
<dbReference type="Proteomes" id="UP000435357">
    <property type="component" value="Unassembled WGS sequence"/>
</dbReference>
<gene>
    <name evidence="1" type="ORF">F3059_07590</name>
</gene>
<organism evidence="1 2">
    <name type="scientific">Salibacter halophilus</name>
    <dbReference type="NCBI Taxonomy" id="1803916"/>
    <lineage>
        <taxon>Bacteria</taxon>
        <taxon>Pseudomonadati</taxon>
        <taxon>Bacteroidota</taxon>
        <taxon>Flavobacteriia</taxon>
        <taxon>Flavobacteriales</taxon>
        <taxon>Salibacteraceae</taxon>
        <taxon>Salibacter</taxon>
    </lineage>
</organism>
<protein>
    <submittedName>
        <fullName evidence="1">Uncharacterized protein</fullName>
    </submittedName>
</protein>
<evidence type="ECO:0000313" key="1">
    <source>
        <dbReference type="EMBL" id="KAB1063892.1"/>
    </source>
</evidence>
<sequence>MKLIPFEDPYHLLMDLTEWDFGTFRINNLALGIVYKGCVFPVLFTMLLPKNGNSNTDERVHLSSALSTLLDAKPYGHCWPTGNL</sequence>